<dbReference type="EMBL" id="JAUCBP010000007">
    <property type="protein sequence ID" value="MDM7861138.1"/>
    <property type="molecule type" value="Genomic_DNA"/>
</dbReference>
<reference evidence="2 3" key="1">
    <citation type="submission" date="2023-06" db="EMBL/GenBank/DDBJ databases">
        <title>Alteromonas sp. ASW11-36 isolated from intertidal sand.</title>
        <authorList>
            <person name="Li Y."/>
        </authorList>
    </citation>
    <scope>NUCLEOTIDE SEQUENCE [LARGE SCALE GENOMIC DNA]</scope>
    <source>
        <strain evidence="2 3">ASW11-36</strain>
    </source>
</reference>
<evidence type="ECO:0000313" key="3">
    <source>
        <dbReference type="Proteomes" id="UP001234343"/>
    </source>
</evidence>
<sequence length="183" mass="20813">MVQGTAEVKDHHNSRMDLDSIKDYIQEYGLYIQLFACMAYILKFRAADTFVYMCIGILLLSPLHILYQNQLLALAQNEEYRGLVRNLWYFGFALTDIMMVLIVIGLSKRDNLKFDTASKVMAGAFITMAVIQILGYIDQVVTETDYLADFYMTSIPLINIGVTIVIFSTALAAVLVSMFFDER</sequence>
<evidence type="ECO:0000256" key="1">
    <source>
        <dbReference type="SAM" id="Phobius"/>
    </source>
</evidence>
<dbReference type="RefSeq" id="WP_289365520.1">
    <property type="nucleotide sequence ID" value="NZ_JAUCBP010000007.1"/>
</dbReference>
<accession>A0ABT7SY73</accession>
<comment type="caution">
    <text evidence="2">The sequence shown here is derived from an EMBL/GenBank/DDBJ whole genome shotgun (WGS) entry which is preliminary data.</text>
</comment>
<feature type="transmembrane region" description="Helical" evidence="1">
    <location>
        <begin position="24"/>
        <end position="42"/>
    </location>
</feature>
<keyword evidence="1" id="KW-0812">Transmembrane</keyword>
<dbReference type="Proteomes" id="UP001234343">
    <property type="component" value="Unassembled WGS sequence"/>
</dbReference>
<proteinExistence type="predicted"/>
<feature type="transmembrane region" description="Helical" evidence="1">
    <location>
        <begin position="87"/>
        <end position="106"/>
    </location>
</feature>
<feature type="transmembrane region" description="Helical" evidence="1">
    <location>
        <begin position="49"/>
        <end position="67"/>
    </location>
</feature>
<evidence type="ECO:0000313" key="2">
    <source>
        <dbReference type="EMBL" id="MDM7861138.1"/>
    </source>
</evidence>
<name>A0ABT7SY73_9ALTE</name>
<organism evidence="2 3">
    <name type="scientific">Alteromonas arenosi</name>
    <dbReference type="NCBI Taxonomy" id="3055817"/>
    <lineage>
        <taxon>Bacteria</taxon>
        <taxon>Pseudomonadati</taxon>
        <taxon>Pseudomonadota</taxon>
        <taxon>Gammaproteobacteria</taxon>
        <taxon>Alteromonadales</taxon>
        <taxon>Alteromonadaceae</taxon>
        <taxon>Alteromonas/Salinimonas group</taxon>
        <taxon>Alteromonas</taxon>
    </lineage>
</organism>
<feature type="transmembrane region" description="Helical" evidence="1">
    <location>
        <begin position="118"/>
        <end position="137"/>
    </location>
</feature>
<protein>
    <submittedName>
        <fullName evidence="2">Uncharacterized protein</fullName>
    </submittedName>
</protein>
<keyword evidence="1" id="KW-1133">Transmembrane helix</keyword>
<feature type="transmembrane region" description="Helical" evidence="1">
    <location>
        <begin position="157"/>
        <end position="180"/>
    </location>
</feature>
<keyword evidence="1" id="KW-0472">Membrane</keyword>
<gene>
    <name evidence="2" type="ORF">QTP81_11065</name>
</gene>
<keyword evidence="3" id="KW-1185">Reference proteome</keyword>